<evidence type="ECO:0000313" key="8">
    <source>
        <dbReference type="EMBL" id="MFF5919152.1"/>
    </source>
</evidence>
<accession>A0ABW6XNZ5</accession>
<dbReference type="Pfam" id="PF00482">
    <property type="entry name" value="T2SSF"/>
    <property type="match status" value="1"/>
</dbReference>
<organism evidence="8 9">
    <name type="scientific">Streptomyces flavochromogenes</name>
    <dbReference type="NCBI Taxonomy" id="68199"/>
    <lineage>
        <taxon>Bacteria</taxon>
        <taxon>Bacillati</taxon>
        <taxon>Actinomycetota</taxon>
        <taxon>Actinomycetes</taxon>
        <taxon>Kitasatosporales</taxon>
        <taxon>Streptomycetaceae</taxon>
        <taxon>Streptomyces</taxon>
    </lineage>
</organism>
<feature type="transmembrane region" description="Helical" evidence="6">
    <location>
        <begin position="267"/>
        <end position="287"/>
    </location>
</feature>
<dbReference type="RefSeq" id="WP_245234675.1">
    <property type="nucleotide sequence ID" value="NZ_JBIBDZ010000003.1"/>
</dbReference>
<comment type="caution">
    <text evidence="8">The sequence shown here is derived from an EMBL/GenBank/DDBJ whole genome shotgun (WGS) entry which is preliminary data.</text>
</comment>
<evidence type="ECO:0000259" key="7">
    <source>
        <dbReference type="Pfam" id="PF00482"/>
    </source>
</evidence>
<dbReference type="PANTHER" id="PTHR35007:SF4">
    <property type="entry name" value="CONSERVED TRANSMEMBRANE PROTEIN-RELATED"/>
    <property type="match status" value="1"/>
</dbReference>
<sequence length="296" mass="30323">MSTAGLSVRDVLQAASVLCVVVVLWEVVERRRVTGRARLVLAGGVAGLPGNLGGPAVWSAVAARWWAVLRGRRAWLCLPAAGVVAALGESPLPLVAGVVAVPVVGRRLREAEHRREREARAERVVALCGAVVGELRAGWQPAQALSFAARETGALGDEEAAVLAAARFGGDVPEALRRAAGQDGADGLAGMAACWQVAVDGGAGLAAGLDRLEAALRDHREQRERLRAELAGAWATVAVLAVLPLAGVALGAALGADPLRVLLHTPAGLACLAVGGALEAAGLWWAARIVRGGERA</sequence>
<protein>
    <submittedName>
        <fullName evidence="8">Type II secretion system F family protein</fullName>
    </submittedName>
</protein>
<dbReference type="PANTHER" id="PTHR35007">
    <property type="entry name" value="INTEGRAL MEMBRANE PROTEIN-RELATED"/>
    <property type="match status" value="1"/>
</dbReference>
<keyword evidence="3 6" id="KW-0812">Transmembrane</keyword>
<keyword evidence="2" id="KW-1003">Cell membrane</keyword>
<evidence type="ECO:0000256" key="5">
    <source>
        <dbReference type="ARBA" id="ARBA00023136"/>
    </source>
</evidence>
<keyword evidence="9" id="KW-1185">Reference proteome</keyword>
<reference evidence="8 9" key="1">
    <citation type="submission" date="2024-10" db="EMBL/GenBank/DDBJ databases">
        <title>The Natural Products Discovery Center: Release of the First 8490 Sequenced Strains for Exploring Actinobacteria Biosynthetic Diversity.</title>
        <authorList>
            <person name="Kalkreuter E."/>
            <person name="Kautsar S.A."/>
            <person name="Yang D."/>
            <person name="Bader C.D."/>
            <person name="Teijaro C.N."/>
            <person name="Fluegel L."/>
            <person name="Davis C.M."/>
            <person name="Simpson J.R."/>
            <person name="Lauterbach L."/>
            <person name="Steele A.D."/>
            <person name="Gui C."/>
            <person name="Meng S."/>
            <person name="Li G."/>
            <person name="Viehrig K."/>
            <person name="Ye F."/>
            <person name="Su P."/>
            <person name="Kiefer A.F."/>
            <person name="Nichols A."/>
            <person name="Cepeda A.J."/>
            <person name="Yan W."/>
            <person name="Fan B."/>
            <person name="Jiang Y."/>
            <person name="Adhikari A."/>
            <person name="Zheng C.-J."/>
            <person name="Schuster L."/>
            <person name="Cowan T.M."/>
            <person name="Smanski M.J."/>
            <person name="Chevrette M.G."/>
            <person name="De Carvalho L.P.S."/>
            <person name="Shen B."/>
        </authorList>
    </citation>
    <scope>NUCLEOTIDE SEQUENCE [LARGE SCALE GENOMIC DNA]</scope>
    <source>
        <strain evidence="8 9">NPDC012605</strain>
    </source>
</reference>
<keyword evidence="4 6" id="KW-1133">Transmembrane helix</keyword>
<comment type="subcellular location">
    <subcellularLocation>
        <location evidence="1">Cell membrane</location>
        <topology evidence="1">Multi-pass membrane protein</topology>
    </subcellularLocation>
</comment>
<dbReference type="InterPro" id="IPR018076">
    <property type="entry name" value="T2SS_GspF_dom"/>
</dbReference>
<evidence type="ECO:0000256" key="3">
    <source>
        <dbReference type="ARBA" id="ARBA00022692"/>
    </source>
</evidence>
<feature type="transmembrane region" description="Helical" evidence="6">
    <location>
        <begin position="40"/>
        <end position="61"/>
    </location>
</feature>
<evidence type="ECO:0000256" key="1">
    <source>
        <dbReference type="ARBA" id="ARBA00004651"/>
    </source>
</evidence>
<feature type="domain" description="Type II secretion system protein GspF" evidence="7">
    <location>
        <begin position="132"/>
        <end position="249"/>
    </location>
</feature>
<evidence type="ECO:0000313" key="9">
    <source>
        <dbReference type="Proteomes" id="UP001602370"/>
    </source>
</evidence>
<keyword evidence="5 6" id="KW-0472">Membrane</keyword>
<feature type="transmembrane region" description="Helical" evidence="6">
    <location>
        <begin position="81"/>
        <end position="105"/>
    </location>
</feature>
<evidence type="ECO:0000256" key="4">
    <source>
        <dbReference type="ARBA" id="ARBA00022989"/>
    </source>
</evidence>
<proteinExistence type="predicted"/>
<evidence type="ECO:0000256" key="2">
    <source>
        <dbReference type="ARBA" id="ARBA00022475"/>
    </source>
</evidence>
<gene>
    <name evidence="8" type="ORF">ACFY8C_12455</name>
</gene>
<feature type="transmembrane region" description="Helical" evidence="6">
    <location>
        <begin position="230"/>
        <end position="255"/>
    </location>
</feature>
<name>A0ABW6XNZ5_9ACTN</name>
<dbReference type="Proteomes" id="UP001602370">
    <property type="component" value="Unassembled WGS sequence"/>
</dbReference>
<evidence type="ECO:0000256" key="6">
    <source>
        <dbReference type="SAM" id="Phobius"/>
    </source>
</evidence>
<dbReference type="EMBL" id="JBIBDZ010000003">
    <property type="protein sequence ID" value="MFF5919152.1"/>
    <property type="molecule type" value="Genomic_DNA"/>
</dbReference>
<feature type="transmembrane region" description="Helical" evidence="6">
    <location>
        <begin position="12"/>
        <end position="28"/>
    </location>
</feature>